<comment type="subcellular location">
    <subcellularLocation>
        <location evidence="9">Cytoplasm</location>
    </subcellularLocation>
</comment>
<evidence type="ECO:0000313" key="13">
    <source>
        <dbReference type="Proteomes" id="UP001314229"/>
    </source>
</evidence>
<evidence type="ECO:0000256" key="5">
    <source>
        <dbReference type="ARBA" id="ARBA00022723"/>
    </source>
</evidence>
<dbReference type="InterPro" id="IPR017907">
    <property type="entry name" value="Znf_RING_CS"/>
</dbReference>
<comment type="similarity">
    <text evidence="3 9">Belongs to the Deltex family.</text>
</comment>
<dbReference type="AlphaFoldDB" id="A0AAV1N9A7"/>
<evidence type="ECO:0000256" key="1">
    <source>
        <dbReference type="ARBA" id="ARBA00000900"/>
    </source>
</evidence>
<evidence type="ECO:0000313" key="12">
    <source>
        <dbReference type="EMBL" id="CAK6955688.1"/>
    </source>
</evidence>
<evidence type="ECO:0000256" key="3">
    <source>
        <dbReference type="ARBA" id="ARBA00009413"/>
    </source>
</evidence>
<dbReference type="EC" id="2.3.2.27" evidence="9"/>
<dbReference type="SUPFAM" id="SSF57850">
    <property type="entry name" value="RING/U-box"/>
    <property type="match status" value="1"/>
</dbReference>
<comment type="caution">
    <text evidence="12">The sequence shown here is derived from an EMBL/GenBank/DDBJ whole genome shotgun (WGS) entry which is preliminary data.</text>
</comment>
<keyword evidence="9" id="KW-0963">Cytoplasm</keyword>
<organism evidence="12 13">
    <name type="scientific">Scomber scombrus</name>
    <name type="common">Atlantic mackerel</name>
    <name type="synonym">Scomber vernalis</name>
    <dbReference type="NCBI Taxonomy" id="13677"/>
    <lineage>
        <taxon>Eukaryota</taxon>
        <taxon>Metazoa</taxon>
        <taxon>Chordata</taxon>
        <taxon>Craniata</taxon>
        <taxon>Vertebrata</taxon>
        <taxon>Euteleostomi</taxon>
        <taxon>Actinopterygii</taxon>
        <taxon>Neopterygii</taxon>
        <taxon>Teleostei</taxon>
        <taxon>Neoteleostei</taxon>
        <taxon>Acanthomorphata</taxon>
        <taxon>Pelagiaria</taxon>
        <taxon>Scombriformes</taxon>
        <taxon>Scombridae</taxon>
        <taxon>Scomber</taxon>
    </lineage>
</organism>
<dbReference type="InterPro" id="IPR039396">
    <property type="entry name" value="Deltex_C"/>
</dbReference>
<accession>A0AAV1N9A7</accession>
<evidence type="ECO:0000256" key="9">
    <source>
        <dbReference type="RuleBase" id="RU367105"/>
    </source>
</evidence>
<evidence type="ECO:0000256" key="6">
    <source>
        <dbReference type="ARBA" id="ARBA00022771"/>
    </source>
</evidence>
<dbReference type="GO" id="GO:0008270">
    <property type="term" value="F:zinc ion binding"/>
    <property type="evidence" value="ECO:0007669"/>
    <property type="project" value="UniProtKB-KW"/>
</dbReference>
<dbReference type="Proteomes" id="UP001314229">
    <property type="component" value="Unassembled WGS sequence"/>
</dbReference>
<dbReference type="EMBL" id="CAWUFR010000022">
    <property type="protein sequence ID" value="CAK6955688.1"/>
    <property type="molecule type" value="Genomic_DNA"/>
</dbReference>
<comment type="pathway">
    <text evidence="2 9">Protein modification; protein ubiquitination.</text>
</comment>
<dbReference type="SMART" id="SM00184">
    <property type="entry name" value="RING"/>
    <property type="match status" value="1"/>
</dbReference>
<dbReference type="Gene3D" id="3.30.40.10">
    <property type="entry name" value="Zinc/RING finger domain, C3HC4 (zinc finger)"/>
    <property type="match status" value="1"/>
</dbReference>
<sequence>MVFTPIFQASKLSSQNEELLSLKFKWLEPENPHKSKYTLEKLLQSWFNKQKLETDCSVIDAQGDGTAQIKIDPVPVLTALQKLTGETLSSKDGRVKILSFTLGSPNPPEDASVVILPSSVSEPLQDEQEQVRGQSSSAAVPTAGEDTRTCSVPVSHFWYVNHIYQEEIKRIEKESGVKITADVKVTFEAVQKDGSPDTASSEFTNLVQKSLGESEGSVIPLEYTDPEEWRDTLKIIQKKENKLLLTLNSEKMIMCGPRQSQDLIKKTLNTSQKTLTNANMSVVDSTWATQDITQTIDMTIKDPLADSGLTMEESYWKLLTTSFSGVLANIKAKFGVTFKDSDIGQGKVIVKACHKSGGNASMESHAVRALLNQYQKCATSPMRFTQNYSGSALNGAATEEGATAGDNEDENCPICLDTFTNKKQLKCKHEFCDNCLSHSMATMGPICPLCKDVFGQIQGDQPDGKMTWKTHSYSLPGFQTCGTIVIDYDIQSGKQTVNAIIEIWHHMDSMLFYFFCVHLFVVNHVYVLLLPLSLQARHPNPGEWYSGIRREAYLPDNKEGKEVLRLLKRAFDQKLIFTIGTSRTTGLDNQVTWNDIHHKTSKTGGQQGFGYPDPDYLSRVREELKAKGIE</sequence>
<evidence type="ECO:0000256" key="7">
    <source>
        <dbReference type="ARBA" id="ARBA00022833"/>
    </source>
</evidence>
<evidence type="ECO:0000259" key="11">
    <source>
        <dbReference type="PROSITE" id="PS50089"/>
    </source>
</evidence>
<comment type="catalytic activity">
    <reaction evidence="1 9">
        <text>S-ubiquitinyl-[E2 ubiquitin-conjugating enzyme]-L-cysteine + [acceptor protein]-L-lysine = [E2 ubiquitin-conjugating enzyme]-L-cysteine + N(6)-ubiquitinyl-[acceptor protein]-L-lysine.</text>
        <dbReference type="EC" id="2.3.2.27"/>
    </reaction>
</comment>
<gene>
    <name evidence="12" type="ORF">FSCOSCO3_A019816</name>
</gene>
<name>A0AAV1N9A7_SCOSC</name>
<evidence type="ECO:0000256" key="8">
    <source>
        <dbReference type="PROSITE-ProRule" id="PRU00175"/>
    </source>
</evidence>
<keyword evidence="13" id="KW-1185">Reference proteome</keyword>
<dbReference type="InterPro" id="IPR039399">
    <property type="entry name" value="Deltex_C_sf"/>
</dbReference>
<dbReference type="InterPro" id="IPR018957">
    <property type="entry name" value="Znf_C3HC4_RING-type"/>
</dbReference>
<reference evidence="12 13" key="1">
    <citation type="submission" date="2024-01" db="EMBL/GenBank/DDBJ databases">
        <authorList>
            <person name="Alioto T."/>
            <person name="Alioto T."/>
            <person name="Gomez Garrido J."/>
        </authorList>
    </citation>
    <scope>NUCLEOTIDE SEQUENCE [LARGE SCALE GENOMIC DNA]</scope>
</reference>
<dbReference type="GO" id="GO:0005737">
    <property type="term" value="C:cytoplasm"/>
    <property type="evidence" value="ECO:0007669"/>
    <property type="project" value="UniProtKB-SubCell"/>
</dbReference>
<keyword evidence="4 9" id="KW-0808">Transferase</keyword>
<dbReference type="GO" id="GO:0007219">
    <property type="term" value="P:Notch signaling pathway"/>
    <property type="evidence" value="ECO:0007669"/>
    <property type="project" value="InterPro"/>
</dbReference>
<dbReference type="PROSITE" id="PS00518">
    <property type="entry name" value="ZF_RING_1"/>
    <property type="match status" value="1"/>
</dbReference>
<feature type="region of interest" description="Disordered" evidence="10">
    <location>
        <begin position="123"/>
        <end position="146"/>
    </location>
</feature>
<dbReference type="GO" id="GO:0016567">
    <property type="term" value="P:protein ubiquitination"/>
    <property type="evidence" value="ECO:0007669"/>
    <property type="project" value="UniProtKB-UniRule"/>
</dbReference>
<dbReference type="CDD" id="cd09633">
    <property type="entry name" value="Deltex_C"/>
    <property type="match status" value="1"/>
</dbReference>
<feature type="domain" description="RING-type" evidence="11">
    <location>
        <begin position="412"/>
        <end position="451"/>
    </location>
</feature>
<keyword evidence="5 9" id="KW-0479">Metal-binding</keyword>
<protein>
    <recommendedName>
        <fullName evidence="9">E3 ubiquitin-protein ligase</fullName>
        <ecNumber evidence="9">2.3.2.27</ecNumber>
    </recommendedName>
</protein>
<dbReference type="Pfam" id="PF00097">
    <property type="entry name" value="zf-C3HC4"/>
    <property type="match status" value="1"/>
</dbReference>
<keyword evidence="7 9" id="KW-0862">Zinc</keyword>
<evidence type="ECO:0000256" key="4">
    <source>
        <dbReference type="ARBA" id="ARBA00022679"/>
    </source>
</evidence>
<dbReference type="Pfam" id="PF18102">
    <property type="entry name" value="DTC"/>
    <property type="match status" value="2"/>
</dbReference>
<dbReference type="Gene3D" id="3.30.390.130">
    <property type="match status" value="1"/>
</dbReference>
<keyword evidence="6 8" id="KW-0863">Zinc-finger</keyword>
<evidence type="ECO:0000256" key="10">
    <source>
        <dbReference type="SAM" id="MobiDB-lite"/>
    </source>
</evidence>
<dbReference type="InterPro" id="IPR001841">
    <property type="entry name" value="Znf_RING"/>
</dbReference>
<dbReference type="InterPro" id="IPR039398">
    <property type="entry name" value="Deltex_fam"/>
</dbReference>
<dbReference type="PROSITE" id="PS50089">
    <property type="entry name" value="ZF_RING_2"/>
    <property type="match status" value="1"/>
</dbReference>
<dbReference type="InterPro" id="IPR013083">
    <property type="entry name" value="Znf_RING/FYVE/PHD"/>
</dbReference>
<dbReference type="GO" id="GO:0061630">
    <property type="term" value="F:ubiquitin protein ligase activity"/>
    <property type="evidence" value="ECO:0007669"/>
    <property type="project" value="UniProtKB-UniRule"/>
</dbReference>
<proteinExistence type="inferred from homology"/>
<evidence type="ECO:0000256" key="2">
    <source>
        <dbReference type="ARBA" id="ARBA00004906"/>
    </source>
</evidence>
<dbReference type="PANTHER" id="PTHR12622">
    <property type="entry name" value="DELTEX-RELATED"/>
    <property type="match status" value="1"/>
</dbReference>